<dbReference type="PANTHER" id="PTHR10241">
    <property type="entry name" value="LETHAL 2 GIANT LARVAE PROTEIN"/>
    <property type="match status" value="1"/>
</dbReference>
<evidence type="ECO:0000256" key="2">
    <source>
        <dbReference type="ARBA" id="ARBA00022483"/>
    </source>
</evidence>
<dbReference type="SUPFAM" id="SSF50978">
    <property type="entry name" value="WD40 repeat-like"/>
    <property type="match status" value="3"/>
</dbReference>
<feature type="compositionally biased region" description="Basic and acidic residues" evidence="4">
    <location>
        <begin position="1255"/>
        <end position="1279"/>
    </location>
</feature>
<feature type="repeat" description="WD" evidence="3">
    <location>
        <begin position="825"/>
        <end position="843"/>
    </location>
</feature>
<evidence type="ECO:0000256" key="4">
    <source>
        <dbReference type="SAM" id="MobiDB-lite"/>
    </source>
</evidence>
<dbReference type="SUPFAM" id="SSF56112">
    <property type="entry name" value="Protein kinase-like (PK-like)"/>
    <property type="match status" value="1"/>
</dbReference>
<dbReference type="GO" id="GO:0019905">
    <property type="term" value="F:syntaxin binding"/>
    <property type="evidence" value="ECO:0007669"/>
    <property type="project" value="TreeGrafter"/>
</dbReference>
<dbReference type="GO" id="GO:0045159">
    <property type="term" value="F:myosin II binding"/>
    <property type="evidence" value="ECO:0007669"/>
    <property type="project" value="TreeGrafter"/>
</dbReference>
<dbReference type="RefSeq" id="XP_040800242.1">
    <property type="nucleotide sequence ID" value="XM_040942318.1"/>
</dbReference>
<evidence type="ECO:0000256" key="3">
    <source>
        <dbReference type="PROSITE-ProRule" id="PRU00221"/>
    </source>
</evidence>
<dbReference type="EMBL" id="KZ824650">
    <property type="protein sequence ID" value="RAK76232.1"/>
    <property type="molecule type" value="Genomic_DNA"/>
</dbReference>
<feature type="region of interest" description="Disordered" evidence="4">
    <location>
        <begin position="1250"/>
        <end position="1293"/>
    </location>
</feature>
<dbReference type="FunFam" id="2.130.10.10:FF:000848">
    <property type="entry name" value="SNARE-dependent exocytosis protein (Sro7), putative"/>
    <property type="match status" value="1"/>
</dbReference>
<comment type="similarity">
    <text evidence="1">Belongs to the WD repeat L(2)GL family.</text>
</comment>
<reference evidence="6 7" key="1">
    <citation type="submission" date="2018-02" db="EMBL/GenBank/DDBJ databases">
        <title>The genomes of Aspergillus section Nigri reveals drivers in fungal speciation.</title>
        <authorList>
            <consortium name="DOE Joint Genome Institute"/>
            <person name="Vesth T.C."/>
            <person name="Nybo J."/>
            <person name="Theobald S."/>
            <person name="Brandl J."/>
            <person name="Frisvad J.C."/>
            <person name="Nielsen K.F."/>
            <person name="Lyhne E.K."/>
            <person name="Kogle M.E."/>
            <person name="Kuo A."/>
            <person name="Riley R."/>
            <person name="Clum A."/>
            <person name="Nolan M."/>
            <person name="Lipzen A."/>
            <person name="Salamov A."/>
            <person name="Henrissat B."/>
            <person name="Wiebenga A."/>
            <person name="De vries R.P."/>
            <person name="Grigoriev I.V."/>
            <person name="Mortensen U.H."/>
            <person name="Andersen M.R."/>
            <person name="Baker S.E."/>
        </authorList>
    </citation>
    <scope>NUCLEOTIDE SEQUENCE [LARGE SCALE GENOMIC DNA]</scope>
    <source>
        <strain evidence="6 7">CBS 313.89</strain>
    </source>
</reference>
<accession>A0A8G1VXH6</accession>
<dbReference type="SMART" id="SM00320">
    <property type="entry name" value="WD40"/>
    <property type="match status" value="3"/>
</dbReference>
<feature type="compositionally biased region" description="Polar residues" evidence="4">
    <location>
        <begin position="1280"/>
        <end position="1293"/>
    </location>
</feature>
<dbReference type="InterPro" id="IPR015943">
    <property type="entry name" value="WD40/YVTN_repeat-like_dom_sf"/>
</dbReference>
<dbReference type="Gene3D" id="2.130.10.10">
    <property type="entry name" value="YVTN repeat-like/Quinoprotein amine dehydrogenase"/>
    <property type="match status" value="2"/>
</dbReference>
<evidence type="ECO:0000313" key="7">
    <source>
        <dbReference type="Proteomes" id="UP000249789"/>
    </source>
</evidence>
<organism evidence="6 7">
    <name type="scientific">Aspergillus fijiensis CBS 313.89</name>
    <dbReference type="NCBI Taxonomy" id="1448319"/>
    <lineage>
        <taxon>Eukaryota</taxon>
        <taxon>Fungi</taxon>
        <taxon>Dikarya</taxon>
        <taxon>Ascomycota</taxon>
        <taxon>Pezizomycotina</taxon>
        <taxon>Eurotiomycetes</taxon>
        <taxon>Eurotiomycetidae</taxon>
        <taxon>Eurotiales</taxon>
        <taxon>Aspergillaceae</taxon>
        <taxon>Aspergillus</taxon>
    </lineage>
</organism>
<dbReference type="GO" id="GO:0005886">
    <property type="term" value="C:plasma membrane"/>
    <property type="evidence" value="ECO:0007669"/>
    <property type="project" value="TreeGrafter"/>
</dbReference>
<dbReference type="GeneID" id="63859651"/>
<dbReference type="GO" id="GO:0006893">
    <property type="term" value="P:Golgi to plasma membrane transport"/>
    <property type="evidence" value="ECO:0007669"/>
    <property type="project" value="TreeGrafter"/>
</dbReference>
<dbReference type="OrthoDB" id="19944at2759"/>
<protein>
    <recommendedName>
        <fullName evidence="5">Lethal giant larvae (Lgl)-like C-terminal domain-containing protein</fullName>
    </recommendedName>
</protein>
<proteinExistence type="inferred from homology"/>
<dbReference type="InterPro" id="IPR036322">
    <property type="entry name" value="WD40_repeat_dom_sf"/>
</dbReference>
<name>A0A8G1VXH6_9EURO</name>
<evidence type="ECO:0000256" key="1">
    <source>
        <dbReference type="ARBA" id="ARBA00008070"/>
    </source>
</evidence>
<evidence type="ECO:0000313" key="6">
    <source>
        <dbReference type="EMBL" id="RAK76232.1"/>
    </source>
</evidence>
<keyword evidence="3" id="KW-0853">WD repeat</keyword>
<dbReference type="PROSITE" id="PS50082">
    <property type="entry name" value="WD_REPEATS_2"/>
    <property type="match status" value="2"/>
</dbReference>
<sequence length="1352" mass="147903">MGLVGFSSFIPPSPSIMSPSFSVSPTCKVEPPSTNTIGSVLQRHFPPSVQIQEVYPLEGHLHSVSLLILSNGAQWLLKCPPRSTTPLLRREQLLLETEARALSILGQSATPYVPSFVHYGFQGGPFGSAFLVRHYVTGMTLKEMGPRLTTQERRKLDRDLGSLVQQIGQPLSNSFGSLEQVACGRGKLSWRDAFVVLFEDILRDSEDAFVHLPYSEIRHHVRRLSYALEEVTLPRLVVIGLGRPSQVFLDPASRKLSGVTGFGHALWGDIYMAEVFEDPSPAMLEGFGTRLTKSESQVTRQLLYACYRSVHNITIHYYRDKDMAAEMEARRRLTTTLAEMTRFSSVATLLTISRMAHFLRGKQAGIQKDFSEGLSPDLFALDDFARCGINSQVSAIAYDPIQSLLAVGTSDTQFGHGQIYVFGQRRVSVIFSLPRKASAKHIQFCADKLVSVDSKSEITIFSLETGKTLVSYAPPSHASALLTDPSLDYAFIGLQNGDIIAYDLDRETLTPFRVPNLWAQRNARTRMCPVISLAFSPRDIGKILVGYPDGAVTFSFKQNVAQKYFEYEVPPGALGGNAEVPISDLRRPRLTQALWHPNGIFVLTVHDDNSLVFWDSKDGRKVMARSIDTPNVDQPGVSLERPSSAGATGFKDPITHVAWCVKDNGDDSGLLIAGGRPKAESLKGLTFLDLGPTPNYQTSTWPMISKYFESPRRVSVLPTPPGGEVVDFCPIPRSTPYFGGAHDPIALIARLSSGELITMSFPTGHPITPTNMLHPYLSFVHPFVTKATLTAVDRSAWLGLKERRSQGPKFLLGGAEAKKALKRFEDRNIITTAHADGTIRIWDGGIDDEVENGEIIQVDLARAVGRVGNVEVTEMSLSGSTGELSVGLRTGELVVFRWGSNKNFGSEQPPGANEGLGKLTSITHRVDPGLKQGILPLTLLNMQQGPVTALKHSQVGFVAVGFESGSLAIIDLRGPAIIHTAHFSELLKANKRSSFFKQRSSESSSPEWPTCIEFGVLTLEGEDYSSICCFVGTSKGNLATFKILPSDNGTYSAVFAGASLLDDKVINIIPINADSGNPASASPNAVGGLRNGIRVNGVVVAVTVSGCRIFKPATSKGAHRSWDDYLCDYATVVKIEGRGYSLVGLFGDGNTRAFSIPGLKEIGCSPINQIADMRRLADASASSNGTVMVWTSPSEVGLFNVWGAGTGLRPSEDQLYNPQAVVPPRPTITNIQWISGTQYISPADMDLLIGGPDRPPSKRMQEQMRLDEQERRKAFREGRTNTNQSSDSGNQEGYWSYMQRQVTERTERLNLAGDQMERLEESSSNWARDVNKFVQTQKRKAVMGALSSKFGL</sequence>
<dbReference type="VEuPathDB" id="FungiDB:BO72DRAFT_406313"/>
<dbReference type="GO" id="GO:0005096">
    <property type="term" value="F:GTPase activator activity"/>
    <property type="evidence" value="ECO:0007669"/>
    <property type="project" value="TreeGrafter"/>
</dbReference>
<dbReference type="Pfam" id="PF08596">
    <property type="entry name" value="Lgl_C"/>
    <property type="match status" value="1"/>
</dbReference>
<gene>
    <name evidence="6" type="ORF">BO72DRAFT_406313</name>
</gene>
<dbReference type="GO" id="GO:0005737">
    <property type="term" value="C:cytoplasm"/>
    <property type="evidence" value="ECO:0007669"/>
    <property type="project" value="TreeGrafter"/>
</dbReference>
<dbReference type="InterPro" id="IPR001680">
    <property type="entry name" value="WD40_rpt"/>
</dbReference>
<dbReference type="InterPro" id="IPR013905">
    <property type="entry name" value="Lgl_C_dom"/>
</dbReference>
<dbReference type="InterPro" id="IPR011009">
    <property type="entry name" value="Kinase-like_dom_sf"/>
</dbReference>
<evidence type="ECO:0000259" key="5">
    <source>
        <dbReference type="Pfam" id="PF08596"/>
    </source>
</evidence>
<keyword evidence="7" id="KW-1185">Reference proteome</keyword>
<keyword evidence="2" id="KW-0268">Exocytosis</keyword>
<feature type="domain" description="Lethal giant larvae (Lgl)-like C-terminal" evidence="5">
    <location>
        <begin position="869"/>
        <end position="1258"/>
    </location>
</feature>
<dbReference type="Proteomes" id="UP000249789">
    <property type="component" value="Unassembled WGS sequence"/>
</dbReference>
<dbReference type="PANTHER" id="PTHR10241:SF25">
    <property type="entry name" value="TOMOSYN, ISOFORM C"/>
    <property type="match status" value="1"/>
</dbReference>
<dbReference type="GO" id="GO:0006887">
    <property type="term" value="P:exocytosis"/>
    <property type="evidence" value="ECO:0007669"/>
    <property type="project" value="UniProtKB-KW"/>
</dbReference>
<feature type="repeat" description="WD" evidence="3">
    <location>
        <begin position="595"/>
        <end position="624"/>
    </location>
</feature>